<reference evidence="3 4" key="1">
    <citation type="submission" date="2015-06" db="EMBL/GenBank/DDBJ databases">
        <authorList>
            <person name="Zeng Y."/>
            <person name="Huang Y."/>
        </authorList>
    </citation>
    <scope>NUCLEOTIDE SEQUENCE [LARGE SCALE GENOMIC DNA]</scope>
    <source>
        <strain evidence="3 4">PQ-2</strain>
    </source>
</reference>
<dbReference type="EMBL" id="CP011770">
    <property type="protein sequence ID" value="AKM10528.1"/>
    <property type="molecule type" value="Genomic_DNA"/>
</dbReference>
<proteinExistence type="predicted"/>
<feature type="domain" description="Thioredoxin-like fold" evidence="2">
    <location>
        <begin position="62"/>
        <end position="249"/>
    </location>
</feature>
<keyword evidence="1" id="KW-0732">Signal</keyword>
<dbReference type="Gene3D" id="1.10.40.110">
    <property type="match status" value="1"/>
</dbReference>
<protein>
    <submittedName>
        <fullName evidence="3">Protein-disulfide isomerase</fullName>
    </submittedName>
</protein>
<dbReference type="STRING" id="1348774.AB433_12050"/>
<accession>A0A0G3XJJ6</accession>
<dbReference type="PROSITE" id="PS51257">
    <property type="entry name" value="PROKAR_LIPOPROTEIN"/>
    <property type="match status" value="1"/>
</dbReference>
<dbReference type="InterPro" id="IPR012336">
    <property type="entry name" value="Thioredoxin-like_fold"/>
</dbReference>
<name>A0A0G3XJJ6_9SPHN</name>
<dbReference type="InterPro" id="IPR036249">
    <property type="entry name" value="Thioredoxin-like_sf"/>
</dbReference>
<dbReference type="AlphaFoldDB" id="A0A0G3XJJ6"/>
<dbReference type="Gene3D" id="3.40.30.10">
    <property type="entry name" value="Glutaredoxin"/>
    <property type="match status" value="1"/>
</dbReference>
<dbReference type="SUPFAM" id="SSF52833">
    <property type="entry name" value="Thioredoxin-like"/>
    <property type="match status" value="1"/>
</dbReference>
<dbReference type="GO" id="GO:0016853">
    <property type="term" value="F:isomerase activity"/>
    <property type="evidence" value="ECO:0007669"/>
    <property type="project" value="UniProtKB-KW"/>
</dbReference>
<dbReference type="KEGG" id="cna:AB433_12050"/>
<feature type="chain" id="PRO_5002562900" evidence="1">
    <location>
        <begin position="29"/>
        <end position="254"/>
    </location>
</feature>
<evidence type="ECO:0000313" key="4">
    <source>
        <dbReference type="Proteomes" id="UP000035287"/>
    </source>
</evidence>
<gene>
    <name evidence="3" type="ORF">AB433_12050</name>
</gene>
<evidence type="ECO:0000313" key="3">
    <source>
        <dbReference type="EMBL" id="AKM10528.1"/>
    </source>
</evidence>
<organism evidence="3 4">
    <name type="scientific">Croceicoccus naphthovorans</name>
    <dbReference type="NCBI Taxonomy" id="1348774"/>
    <lineage>
        <taxon>Bacteria</taxon>
        <taxon>Pseudomonadati</taxon>
        <taxon>Pseudomonadota</taxon>
        <taxon>Alphaproteobacteria</taxon>
        <taxon>Sphingomonadales</taxon>
        <taxon>Erythrobacteraceae</taxon>
        <taxon>Croceicoccus</taxon>
    </lineage>
</organism>
<sequence>MVTMNRAARRLSLALFAAPLALALSACGSDDTAGEGASGDPVAEVAAPEGTQWADMMTKTDEGGYLMGNPDAPIKLVEFGALSCSHCADFAADSFETLRDEYVNSGRVSFELRLFMLNSFDIPAALLATCSTDEAVIPLAEQFWGAQRSFFEKGQAAGQAAYDQINNLPPEQRFAAVADVYGMTDFFAARGIARDQANQCLSNDTKASELAAQTQSASQTYEVTGTPTFLINNRNIGSMGWEALEAELQKAGAR</sequence>
<dbReference type="Pfam" id="PF13462">
    <property type="entry name" value="Thioredoxin_4"/>
    <property type="match status" value="1"/>
</dbReference>
<dbReference type="Proteomes" id="UP000035287">
    <property type="component" value="Chromosome"/>
</dbReference>
<keyword evidence="4" id="KW-1185">Reference proteome</keyword>
<feature type="signal peptide" evidence="1">
    <location>
        <begin position="1"/>
        <end position="28"/>
    </location>
</feature>
<evidence type="ECO:0000256" key="1">
    <source>
        <dbReference type="SAM" id="SignalP"/>
    </source>
</evidence>
<evidence type="ECO:0000259" key="2">
    <source>
        <dbReference type="Pfam" id="PF13462"/>
    </source>
</evidence>
<dbReference type="PATRIC" id="fig|1348774.3.peg.2536"/>
<keyword evidence="3" id="KW-0413">Isomerase</keyword>